<evidence type="ECO:0000259" key="1">
    <source>
        <dbReference type="Pfam" id="PF02371"/>
    </source>
</evidence>
<dbReference type="AlphaFoldDB" id="A0A508XAB4"/>
<organism evidence="2">
    <name type="scientific">Sinorhizobium medicae</name>
    <dbReference type="NCBI Taxonomy" id="110321"/>
    <lineage>
        <taxon>Bacteria</taxon>
        <taxon>Pseudomonadati</taxon>
        <taxon>Pseudomonadota</taxon>
        <taxon>Alphaproteobacteria</taxon>
        <taxon>Hyphomicrobiales</taxon>
        <taxon>Rhizobiaceae</taxon>
        <taxon>Sinorhizobium/Ensifer group</taxon>
        <taxon>Sinorhizobium</taxon>
    </lineage>
</organism>
<feature type="domain" description="Transposase IS116/IS110/IS902 C-terminal" evidence="1">
    <location>
        <begin position="9"/>
        <end position="63"/>
    </location>
</feature>
<dbReference type="GO" id="GO:0004803">
    <property type="term" value="F:transposase activity"/>
    <property type="evidence" value="ECO:0007669"/>
    <property type="project" value="InterPro"/>
</dbReference>
<gene>
    <name evidence="2" type="ORF">EMEDMD4_780002</name>
</gene>
<sequence length="103" mass="11045">MPELGTLDQGQAASLAGLAPVARQSGAWTGRAFIRGGRANVRQALYMLPLVAMRFNPDLKAKYDQLKAAGKAPKVAITAIVRKLIVLANALLTHGRKWEPSLP</sequence>
<proteinExistence type="predicted"/>
<dbReference type="InterPro" id="IPR003346">
    <property type="entry name" value="Transposase_20"/>
</dbReference>
<protein>
    <submittedName>
        <fullName evidence="2">Transposase</fullName>
    </submittedName>
</protein>
<dbReference type="PANTHER" id="PTHR33055">
    <property type="entry name" value="TRANSPOSASE FOR INSERTION SEQUENCE ELEMENT IS1111A"/>
    <property type="match status" value="1"/>
</dbReference>
<dbReference type="PANTHER" id="PTHR33055:SF13">
    <property type="entry name" value="TRANSPOSASE"/>
    <property type="match status" value="1"/>
</dbReference>
<dbReference type="InterPro" id="IPR047650">
    <property type="entry name" value="Transpos_IS110"/>
</dbReference>
<dbReference type="Proteomes" id="UP000507954">
    <property type="component" value="Unassembled WGS sequence"/>
</dbReference>
<name>A0A508XAB4_9HYPH</name>
<evidence type="ECO:0000313" key="2">
    <source>
        <dbReference type="EMBL" id="VTZ64976.1"/>
    </source>
</evidence>
<accession>A0A508XAB4</accession>
<reference evidence="2" key="1">
    <citation type="submission" date="2019-06" db="EMBL/GenBank/DDBJ databases">
        <authorList>
            <person name="Le Quere A."/>
            <person name="Colella S."/>
        </authorList>
    </citation>
    <scope>NUCLEOTIDE SEQUENCE</scope>
    <source>
        <strain evidence="2">EmedicaeMD41</strain>
    </source>
</reference>
<dbReference type="GO" id="GO:0006313">
    <property type="term" value="P:DNA transposition"/>
    <property type="evidence" value="ECO:0007669"/>
    <property type="project" value="InterPro"/>
</dbReference>
<dbReference type="EMBL" id="CABFNB010000148">
    <property type="protein sequence ID" value="VTZ64976.1"/>
    <property type="molecule type" value="Genomic_DNA"/>
</dbReference>
<dbReference type="GO" id="GO:0003677">
    <property type="term" value="F:DNA binding"/>
    <property type="evidence" value="ECO:0007669"/>
    <property type="project" value="InterPro"/>
</dbReference>
<dbReference type="Pfam" id="PF02371">
    <property type="entry name" value="Transposase_20"/>
    <property type="match status" value="1"/>
</dbReference>